<sequence>MAFQEWLGNSLTPTEWGWRKVRQTLIPISSNLPPAPESFYILSHVNADLSVDQSAHAAFLAFLVL</sequence>
<name>A0ABQ9GXD6_9NEOP</name>
<evidence type="ECO:0000313" key="2">
    <source>
        <dbReference type="Proteomes" id="UP001159363"/>
    </source>
</evidence>
<organism evidence="1 2">
    <name type="scientific">Dryococelus australis</name>
    <dbReference type="NCBI Taxonomy" id="614101"/>
    <lineage>
        <taxon>Eukaryota</taxon>
        <taxon>Metazoa</taxon>
        <taxon>Ecdysozoa</taxon>
        <taxon>Arthropoda</taxon>
        <taxon>Hexapoda</taxon>
        <taxon>Insecta</taxon>
        <taxon>Pterygota</taxon>
        <taxon>Neoptera</taxon>
        <taxon>Polyneoptera</taxon>
        <taxon>Phasmatodea</taxon>
        <taxon>Verophasmatodea</taxon>
        <taxon>Anareolatae</taxon>
        <taxon>Phasmatidae</taxon>
        <taxon>Eurycanthinae</taxon>
        <taxon>Dryococelus</taxon>
    </lineage>
</organism>
<accession>A0ABQ9GXD6</accession>
<proteinExistence type="predicted"/>
<keyword evidence="2" id="KW-1185">Reference proteome</keyword>
<dbReference type="Proteomes" id="UP001159363">
    <property type="component" value="Chromosome 7"/>
</dbReference>
<gene>
    <name evidence="1" type="ORF">PR048_021129</name>
</gene>
<dbReference type="EMBL" id="JARBHB010000008">
    <property type="protein sequence ID" value="KAJ8876682.1"/>
    <property type="molecule type" value="Genomic_DNA"/>
</dbReference>
<reference evidence="1 2" key="1">
    <citation type="submission" date="2023-02" db="EMBL/GenBank/DDBJ databases">
        <title>LHISI_Scaffold_Assembly.</title>
        <authorList>
            <person name="Stuart O.P."/>
            <person name="Cleave R."/>
            <person name="Magrath M.J.L."/>
            <person name="Mikheyev A.S."/>
        </authorList>
    </citation>
    <scope>NUCLEOTIDE SEQUENCE [LARGE SCALE GENOMIC DNA]</scope>
    <source>
        <strain evidence="1">Daus_M_001</strain>
        <tissue evidence="1">Leg muscle</tissue>
    </source>
</reference>
<evidence type="ECO:0000313" key="1">
    <source>
        <dbReference type="EMBL" id="KAJ8876682.1"/>
    </source>
</evidence>
<comment type="caution">
    <text evidence="1">The sequence shown here is derived from an EMBL/GenBank/DDBJ whole genome shotgun (WGS) entry which is preliminary data.</text>
</comment>
<protein>
    <submittedName>
        <fullName evidence="1">Uncharacterized protein</fullName>
    </submittedName>
</protein>